<name>A0A8J3U5X5_9ACTN</name>
<gene>
    <name evidence="2" type="ORF">Pph01_42410</name>
</gene>
<proteinExistence type="predicted"/>
<evidence type="ECO:0008006" key="4">
    <source>
        <dbReference type="Google" id="ProtNLM"/>
    </source>
</evidence>
<organism evidence="2 3">
    <name type="scientific">Planotetraspora phitsanulokensis</name>
    <dbReference type="NCBI Taxonomy" id="575192"/>
    <lineage>
        <taxon>Bacteria</taxon>
        <taxon>Bacillati</taxon>
        <taxon>Actinomycetota</taxon>
        <taxon>Actinomycetes</taxon>
        <taxon>Streptosporangiales</taxon>
        <taxon>Streptosporangiaceae</taxon>
        <taxon>Planotetraspora</taxon>
    </lineage>
</organism>
<dbReference type="EMBL" id="BOOP01000019">
    <property type="protein sequence ID" value="GII39238.1"/>
    <property type="molecule type" value="Genomic_DNA"/>
</dbReference>
<keyword evidence="3" id="KW-1185">Reference proteome</keyword>
<evidence type="ECO:0000313" key="2">
    <source>
        <dbReference type="EMBL" id="GII39238.1"/>
    </source>
</evidence>
<sequence>MRRTLLGLLGVLMAVSLAAPSAHADTTKIRTWIRFTPGVYLTYDRTATVTGTVGTYLPKGGGAPLADQTVLINCSNGGCPFHEVTTDAAGNFTVEVHGDQGIDVTAQVSDTDALEESIATTWIEPKTFAWLEASFSPAAIPPSRTTTLSGRLRYLGRDEVTWKPLPGRTIHIEGAGISTEATTGADGSFSKKVTFPKMPAPAFPMSSVPVEFWWTPTTTIDKTFFDRDATMSADVYPAKVTSIVDFGGLLNPSGTVTLKGGVAGEVNKLPLKIQYSKDGSTNWTDLRTIQAQGPFSTTFTPPAVPAYYRAQIVTADNYLGSTSRVVKVGTSVTSVGGFTASVNANHVATVRGTVGPSGLKVPVRIEYSSNGKTGWHTAKVLTAGGAFSTTLKTPLNTGYYRAEILSAKYYKGSTSRVVKAGRTPTRIAGVKVSATRVKKNTYFTIKGTLQRYLSGWKGFKGQRVRLVFHIKGSKALHLYARPLTGTGGKFTAKIKATREAYWTTTYLGATGYYAYNSPKYIRVTLR</sequence>
<dbReference type="RefSeq" id="WP_204074825.1">
    <property type="nucleotide sequence ID" value="NZ_BAABHI010000003.1"/>
</dbReference>
<keyword evidence="1" id="KW-0732">Signal</keyword>
<comment type="caution">
    <text evidence="2">The sequence shown here is derived from an EMBL/GenBank/DDBJ whole genome shotgun (WGS) entry which is preliminary data.</text>
</comment>
<dbReference type="AlphaFoldDB" id="A0A8J3U5X5"/>
<reference evidence="2 3" key="1">
    <citation type="submission" date="2021-01" db="EMBL/GenBank/DDBJ databases">
        <title>Whole genome shotgun sequence of Planotetraspora phitsanulokensis NBRC 104273.</title>
        <authorList>
            <person name="Komaki H."/>
            <person name="Tamura T."/>
        </authorList>
    </citation>
    <scope>NUCLEOTIDE SEQUENCE [LARGE SCALE GENOMIC DNA]</scope>
    <source>
        <strain evidence="2 3">NBRC 104273</strain>
    </source>
</reference>
<feature type="signal peptide" evidence="1">
    <location>
        <begin position="1"/>
        <end position="24"/>
    </location>
</feature>
<feature type="chain" id="PRO_5035245033" description="Carboxypeptidase regulatory-like domain-containing protein" evidence="1">
    <location>
        <begin position="25"/>
        <end position="526"/>
    </location>
</feature>
<evidence type="ECO:0000256" key="1">
    <source>
        <dbReference type="SAM" id="SignalP"/>
    </source>
</evidence>
<dbReference type="Proteomes" id="UP000622547">
    <property type="component" value="Unassembled WGS sequence"/>
</dbReference>
<accession>A0A8J3U5X5</accession>
<evidence type="ECO:0000313" key="3">
    <source>
        <dbReference type="Proteomes" id="UP000622547"/>
    </source>
</evidence>
<protein>
    <recommendedName>
        <fullName evidence="4">Carboxypeptidase regulatory-like domain-containing protein</fullName>
    </recommendedName>
</protein>